<evidence type="ECO:0000313" key="3">
    <source>
        <dbReference type="Proteomes" id="UP000596660"/>
    </source>
</evidence>
<dbReference type="EnsemblPlants" id="AUR62011384-RA">
    <property type="protein sequence ID" value="AUR62011384-RA:cds"/>
    <property type="gene ID" value="AUR62011384"/>
</dbReference>
<dbReference type="AlphaFoldDB" id="A0A803LDX8"/>
<sequence length="111" mass="12829">MDTTVTLKFWHGGVFIKEEKGLTYVGGEGITCEIDPDELCWWYTEELAKKGENYCKIEEVYYLMMTGLTLGKGLRRVYDDDEVRKMTAIAMKNRNLELYVVHGVSDLKCCQ</sequence>
<dbReference type="Pfam" id="PF26130">
    <property type="entry name" value="PB1-like"/>
    <property type="match status" value="1"/>
</dbReference>
<name>A0A803LDX8_CHEQI</name>
<dbReference type="Gramene" id="AUR62011384-RA">
    <property type="protein sequence ID" value="AUR62011384-RA:cds"/>
    <property type="gene ID" value="AUR62011384"/>
</dbReference>
<feature type="domain" description="PB1-like" evidence="1">
    <location>
        <begin position="1"/>
        <end position="102"/>
    </location>
</feature>
<proteinExistence type="predicted"/>
<protein>
    <recommendedName>
        <fullName evidence="1">PB1-like domain-containing protein</fullName>
    </recommendedName>
</protein>
<dbReference type="Proteomes" id="UP000596660">
    <property type="component" value="Unplaced"/>
</dbReference>
<accession>A0A803LDX8</accession>
<organism evidence="2 3">
    <name type="scientific">Chenopodium quinoa</name>
    <name type="common">Quinoa</name>
    <dbReference type="NCBI Taxonomy" id="63459"/>
    <lineage>
        <taxon>Eukaryota</taxon>
        <taxon>Viridiplantae</taxon>
        <taxon>Streptophyta</taxon>
        <taxon>Embryophyta</taxon>
        <taxon>Tracheophyta</taxon>
        <taxon>Spermatophyta</taxon>
        <taxon>Magnoliopsida</taxon>
        <taxon>eudicotyledons</taxon>
        <taxon>Gunneridae</taxon>
        <taxon>Pentapetalae</taxon>
        <taxon>Caryophyllales</taxon>
        <taxon>Chenopodiaceae</taxon>
        <taxon>Chenopodioideae</taxon>
        <taxon>Atripliceae</taxon>
        <taxon>Chenopodium</taxon>
    </lineage>
</organism>
<evidence type="ECO:0000259" key="1">
    <source>
        <dbReference type="Pfam" id="PF26130"/>
    </source>
</evidence>
<evidence type="ECO:0000313" key="2">
    <source>
        <dbReference type="EnsemblPlants" id="AUR62011384-RA:cds"/>
    </source>
</evidence>
<reference evidence="2" key="1">
    <citation type="journal article" date="2017" name="Nature">
        <title>The genome of Chenopodium quinoa.</title>
        <authorList>
            <person name="Jarvis D.E."/>
            <person name="Ho Y.S."/>
            <person name="Lightfoot D.J."/>
            <person name="Schmoeckel S.M."/>
            <person name="Li B."/>
            <person name="Borm T.J.A."/>
            <person name="Ohyanagi H."/>
            <person name="Mineta K."/>
            <person name="Michell C.T."/>
            <person name="Saber N."/>
            <person name="Kharbatia N.M."/>
            <person name="Rupper R.R."/>
            <person name="Sharp A.R."/>
            <person name="Dally N."/>
            <person name="Boughton B.A."/>
            <person name="Woo Y.H."/>
            <person name="Gao G."/>
            <person name="Schijlen E.G.W.M."/>
            <person name="Guo X."/>
            <person name="Momin A.A."/>
            <person name="Negrao S."/>
            <person name="Al-Babili S."/>
            <person name="Gehring C."/>
            <person name="Roessner U."/>
            <person name="Jung C."/>
            <person name="Murphy K."/>
            <person name="Arold S.T."/>
            <person name="Gojobori T."/>
            <person name="van der Linden C.G."/>
            <person name="van Loo E.N."/>
            <person name="Jellen E.N."/>
            <person name="Maughan P.J."/>
            <person name="Tester M."/>
        </authorList>
    </citation>
    <scope>NUCLEOTIDE SEQUENCE [LARGE SCALE GENOMIC DNA]</scope>
    <source>
        <strain evidence="2">cv. PI 614886</strain>
    </source>
</reference>
<keyword evidence="3" id="KW-1185">Reference proteome</keyword>
<dbReference type="InterPro" id="IPR058594">
    <property type="entry name" value="PB1-like_dom_pln"/>
</dbReference>
<reference evidence="2" key="2">
    <citation type="submission" date="2021-03" db="UniProtKB">
        <authorList>
            <consortium name="EnsemblPlants"/>
        </authorList>
    </citation>
    <scope>IDENTIFICATION</scope>
</reference>